<gene>
    <name evidence="1" type="ORF">CLEI1391_LOCUS2747</name>
</gene>
<dbReference type="EMBL" id="HBFB01004972">
    <property type="protein sequence ID" value="CAD8667840.1"/>
    <property type="molecule type" value="Transcribed_RNA"/>
</dbReference>
<name>A0A7S0R5R1_9CHLO</name>
<sequence>MVFVVANNESLEQAFWKVEMMKGETSPTTGDKRKALHLLAKPGLPRAIRARVARVPVGQRHKIVKLGPGEKVKSPQSPHQEGMMSRGSGRMALGPWGGPFETHPEAVLAETLYMDPKGVMYQSLDAKDAARTVLAAQADAKASARALMQATACVAHRGEDAKLARVAKGQDRVRQGGRFDAARGVRTRKMMRVMQPR</sequence>
<reference evidence="1" key="1">
    <citation type="submission" date="2021-01" db="EMBL/GenBank/DDBJ databases">
        <authorList>
            <person name="Corre E."/>
            <person name="Pelletier E."/>
            <person name="Niang G."/>
            <person name="Scheremetjew M."/>
            <person name="Finn R."/>
            <person name="Kale V."/>
            <person name="Holt S."/>
            <person name="Cochrane G."/>
            <person name="Meng A."/>
            <person name="Brown T."/>
            <person name="Cohen L."/>
        </authorList>
    </citation>
    <scope>NUCLEOTIDE SEQUENCE</scope>
    <source>
        <strain evidence="1">SAG 11-49</strain>
    </source>
</reference>
<proteinExistence type="predicted"/>
<evidence type="ECO:0000313" key="1">
    <source>
        <dbReference type="EMBL" id="CAD8667840.1"/>
    </source>
</evidence>
<protein>
    <submittedName>
        <fullName evidence="1">Uncharacterized protein</fullName>
    </submittedName>
</protein>
<accession>A0A7S0R5R1</accession>
<dbReference type="AlphaFoldDB" id="A0A7S0R5R1"/>
<organism evidence="1">
    <name type="scientific">Chlamydomonas leiostraca</name>
    <dbReference type="NCBI Taxonomy" id="1034604"/>
    <lineage>
        <taxon>Eukaryota</taxon>
        <taxon>Viridiplantae</taxon>
        <taxon>Chlorophyta</taxon>
        <taxon>core chlorophytes</taxon>
        <taxon>Chlorophyceae</taxon>
        <taxon>CS clade</taxon>
        <taxon>Chlamydomonadales</taxon>
        <taxon>Chlamydomonadaceae</taxon>
        <taxon>Chlamydomonas</taxon>
    </lineage>
</organism>